<feature type="transmembrane region" description="Helical" evidence="1">
    <location>
        <begin position="95"/>
        <end position="119"/>
    </location>
</feature>
<evidence type="ECO:0000313" key="3">
    <source>
        <dbReference type="Proteomes" id="UP000182725"/>
    </source>
</evidence>
<feature type="transmembrane region" description="Helical" evidence="1">
    <location>
        <begin position="63"/>
        <end position="83"/>
    </location>
</feature>
<sequence>MTRNGNRNTFSGRRLDARALRFAIIFPVLLAAALIIGSVLISAQLPHGMVFPWGGDSVGVTTFLTVGVAAIVLIGAGLGSQGARTSLPRTLRRVLLGLAMAAQLSAFTLFVAALLGQGAHGGLPPERVDGFVLLMGCGLAAAMGIVLAMTFKPDEQWTPADDLALAHMLEAQEDPTEANDKLAYFLHPRSSVILMILLAGILPGAFLALISPWILLATVLAALLAIGLLCATVTVDRTQLEVKLLGLVPVLVVPCQNLTAAVSLDILARDYGGWGPRKHSGSATFLSYSGAAVVLRLDDGGKAALSAPSLDIADELSTILNRRAGKAPR</sequence>
<keyword evidence="1" id="KW-0472">Membrane</keyword>
<evidence type="ECO:0000256" key="1">
    <source>
        <dbReference type="SAM" id="Phobius"/>
    </source>
</evidence>
<feature type="transmembrane region" description="Helical" evidence="1">
    <location>
        <begin position="131"/>
        <end position="151"/>
    </location>
</feature>
<evidence type="ECO:0000313" key="2">
    <source>
        <dbReference type="EMBL" id="SEE08776.1"/>
    </source>
</evidence>
<feature type="transmembrane region" description="Helical" evidence="1">
    <location>
        <begin position="216"/>
        <end position="235"/>
    </location>
</feature>
<feature type="transmembrane region" description="Helical" evidence="1">
    <location>
        <begin position="191"/>
        <end position="210"/>
    </location>
</feature>
<evidence type="ECO:0008006" key="4">
    <source>
        <dbReference type="Google" id="ProtNLM"/>
    </source>
</evidence>
<name>A0A1H5FZ87_9MICC</name>
<feature type="transmembrane region" description="Helical" evidence="1">
    <location>
        <begin position="20"/>
        <end position="43"/>
    </location>
</feature>
<dbReference type="RefSeq" id="WP_074710418.1">
    <property type="nucleotide sequence ID" value="NZ_FNTV01000001.1"/>
</dbReference>
<accession>A0A1H5FZ87</accession>
<protein>
    <recommendedName>
        <fullName evidence="4">Beta-carotene 15,15'-monooxygenase</fullName>
    </recommendedName>
</protein>
<dbReference type="EMBL" id="FNTV01000001">
    <property type="protein sequence ID" value="SEE08776.1"/>
    <property type="molecule type" value="Genomic_DNA"/>
</dbReference>
<dbReference type="Proteomes" id="UP000182725">
    <property type="component" value="Unassembled WGS sequence"/>
</dbReference>
<dbReference type="AlphaFoldDB" id="A0A1H5FZ87"/>
<gene>
    <name evidence="2" type="ORF">SAMN04489740_0631</name>
</gene>
<proteinExistence type="predicted"/>
<reference evidence="2 3" key="1">
    <citation type="submission" date="2016-10" db="EMBL/GenBank/DDBJ databases">
        <authorList>
            <person name="de Groot N.N."/>
        </authorList>
    </citation>
    <scope>NUCLEOTIDE SEQUENCE [LARGE SCALE GENOMIC DNA]</scope>
    <source>
        <strain evidence="2 3">DSM 22274</strain>
    </source>
</reference>
<keyword evidence="1" id="KW-0812">Transmembrane</keyword>
<organism evidence="2 3">
    <name type="scientific">Arthrobacter alpinus</name>
    <dbReference type="NCBI Taxonomy" id="656366"/>
    <lineage>
        <taxon>Bacteria</taxon>
        <taxon>Bacillati</taxon>
        <taxon>Actinomycetota</taxon>
        <taxon>Actinomycetes</taxon>
        <taxon>Micrococcales</taxon>
        <taxon>Micrococcaceae</taxon>
        <taxon>Arthrobacter</taxon>
    </lineage>
</organism>
<keyword evidence="1" id="KW-1133">Transmembrane helix</keyword>